<dbReference type="Pfam" id="PF13669">
    <property type="entry name" value="Glyoxalase_4"/>
    <property type="match status" value="1"/>
</dbReference>
<evidence type="ECO:0000259" key="2">
    <source>
        <dbReference type="PROSITE" id="PS51819"/>
    </source>
</evidence>
<dbReference type="PANTHER" id="PTHR43048">
    <property type="entry name" value="METHYLMALONYL-COA EPIMERASE"/>
    <property type="match status" value="1"/>
</dbReference>
<evidence type="ECO:0000313" key="4">
    <source>
        <dbReference type="Proteomes" id="UP000320314"/>
    </source>
</evidence>
<organism evidence="3 4">
    <name type="scientific">Pararhizobium mangrovi</name>
    <dbReference type="NCBI Taxonomy" id="2590452"/>
    <lineage>
        <taxon>Bacteria</taxon>
        <taxon>Pseudomonadati</taxon>
        <taxon>Pseudomonadota</taxon>
        <taxon>Alphaproteobacteria</taxon>
        <taxon>Hyphomicrobiales</taxon>
        <taxon>Rhizobiaceae</taxon>
        <taxon>Rhizobium/Agrobacterium group</taxon>
        <taxon>Pararhizobium</taxon>
    </lineage>
</organism>
<dbReference type="GO" id="GO:0046491">
    <property type="term" value="P:L-methylmalonyl-CoA metabolic process"/>
    <property type="evidence" value="ECO:0007669"/>
    <property type="project" value="TreeGrafter"/>
</dbReference>
<dbReference type="InterPro" id="IPR037523">
    <property type="entry name" value="VOC_core"/>
</dbReference>
<protein>
    <submittedName>
        <fullName evidence="3">VOC family protein</fullName>
    </submittedName>
</protein>
<dbReference type="GO" id="GO:0046872">
    <property type="term" value="F:metal ion binding"/>
    <property type="evidence" value="ECO:0007669"/>
    <property type="project" value="UniProtKB-KW"/>
</dbReference>
<accession>A0A506TZW2</accession>
<dbReference type="PANTHER" id="PTHR43048:SF6">
    <property type="entry name" value="BLR8189 PROTEIN"/>
    <property type="match status" value="1"/>
</dbReference>
<evidence type="ECO:0000313" key="3">
    <source>
        <dbReference type="EMBL" id="TPW26284.1"/>
    </source>
</evidence>
<keyword evidence="4" id="KW-1185">Reference proteome</keyword>
<evidence type="ECO:0000256" key="1">
    <source>
        <dbReference type="ARBA" id="ARBA00022723"/>
    </source>
</evidence>
<dbReference type="OrthoDB" id="2613830at2"/>
<proteinExistence type="predicted"/>
<feature type="domain" description="VOC" evidence="2">
    <location>
        <begin position="40"/>
        <end position="188"/>
    </location>
</feature>
<reference evidence="3 4" key="1">
    <citation type="submission" date="2019-06" db="EMBL/GenBank/DDBJ databases">
        <authorList>
            <person name="Li M."/>
        </authorList>
    </citation>
    <scope>NUCLEOTIDE SEQUENCE [LARGE SCALE GENOMIC DNA]</scope>
    <source>
        <strain evidence="3 4">BGMRC6574</strain>
    </source>
</reference>
<comment type="caution">
    <text evidence="3">The sequence shown here is derived from an EMBL/GenBank/DDBJ whole genome shotgun (WGS) entry which is preliminary data.</text>
</comment>
<dbReference type="Gene3D" id="3.10.180.10">
    <property type="entry name" value="2,3-Dihydroxybiphenyl 1,2-Dioxygenase, domain 1"/>
    <property type="match status" value="1"/>
</dbReference>
<dbReference type="InterPro" id="IPR051785">
    <property type="entry name" value="MMCE/EMCE_epimerase"/>
</dbReference>
<dbReference type="InterPro" id="IPR029068">
    <property type="entry name" value="Glyas_Bleomycin-R_OHBP_Dase"/>
</dbReference>
<dbReference type="PROSITE" id="PS51819">
    <property type="entry name" value="VOC"/>
    <property type="match status" value="1"/>
</dbReference>
<dbReference type="EMBL" id="VHLH01000033">
    <property type="protein sequence ID" value="TPW26284.1"/>
    <property type="molecule type" value="Genomic_DNA"/>
</dbReference>
<name>A0A506TZW2_9HYPH</name>
<dbReference type="GO" id="GO:0004493">
    <property type="term" value="F:methylmalonyl-CoA epimerase activity"/>
    <property type="evidence" value="ECO:0007669"/>
    <property type="project" value="TreeGrafter"/>
</dbReference>
<sequence>MDHTKAFNAALKEIAAGGSSEVSELSPLAREKTAAEPFRAIDHLGVTVPDLPAAARFFEQAFGASTLYEVKTPDEEPQAGREAERQLGLTEGTKIVHMRLMRLGDGPCLELFQIADGEQRPAPQLQDLGLTHFGLYVDDMDAAIAAFENAGGELLEGPHPLAAVEDKGDNAGIYGRAPWGMLIEFLTYPDGIDYPNDAPTIRWTPRP</sequence>
<keyword evidence="1" id="KW-0479">Metal-binding</keyword>
<dbReference type="Proteomes" id="UP000320314">
    <property type="component" value="Unassembled WGS sequence"/>
</dbReference>
<dbReference type="SUPFAM" id="SSF54593">
    <property type="entry name" value="Glyoxalase/Bleomycin resistance protein/Dihydroxybiphenyl dioxygenase"/>
    <property type="match status" value="1"/>
</dbReference>
<dbReference type="AlphaFoldDB" id="A0A506TZW2"/>
<gene>
    <name evidence="3" type="ORF">FJU11_15535</name>
</gene>